<organism evidence="2 3">
    <name type="scientific">Oryza meyeriana var. granulata</name>
    <dbReference type="NCBI Taxonomy" id="110450"/>
    <lineage>
        <taxon>Eukaryota</taxon>
        <taxon>Viridiplantae</taxon>
        <taxon>Streptophyta</taxon>
        <taxon>Embryophyta</taxon>
        <taxon>Tracheophyta</taxon>
        <taxon>Spermatophyta</taxon>
        <taxon>Magnoliopsida</taxon>
        <taxon>Liliopsida</taxon>
        <taxon>Poales</taxon>
        <taxon>Poaceae</taxon>
        <taxon>BOP clade</taxon>
        <taxon>Oryzoideae</taxon>
        <taxon>Oryzeae</taxon>
        <taxon>Oryzinae</taxon>
        <taxon>Oryza</taxon>
        <taxon>Oryza meyeriana</taxon>
    </lineage>
</organism>
<dbReference type="EMBL" id="SPHZ02000005">
    <property type="protein sequence ID" value="KAF0918742.1"/>
    <property type="molecule type" value="Genomic_DNA"/>
</dbReference>
<reference evidence="2 3" key="1">
    <citation type="submission" date="2019-11" db="EMBL/GenBank/DDBJ databases">
        <title>Whole genome sequence of Oryza granulata.</title>
        <authorList>
            <person name="Li W."/>
        </authorList>
    </citation>
    <scope>NUCLEOTIDE SEQUENCE [LARGE SCALE GENOMIC DNA]</scope>
    <source>
        <strain evidence="3">cv. Menghai</strain>
        <tissue evidence="2">Leaf</tissue>
    </source>
</reference>
<keyword evidence="3" id="KW-1185">Reference proteome</keyword>
<proteinExistence type="predicted"/>
<dbReference type="Proteomes" id="UP000479710">
    <property type="component" value="Unassembled WGS sequence"/>
</dbReference>
<accession>A0A6G1E2M3</accession>
<dbReference type="AlphaFoldDB" id="A0A6G1E2M3"/>
<evidence type="ECO:0000313" key="2">
    <source>
        <dbReference type="EMBL" id="KAF0918742.1"/>
    </source>
</evidence>
<comment type="caution">
    <text evidence="2">The sequence shown here is derived from an EMBL/GenBank/DDBJ whole genome shotgun (WGS) entry which is preliminary data.</text>
</comment>
<feature type="compositionally biased region" description="Basic and acidic residues" evidence="1">
    <location>
        <begin position="85"/>
        <end position="102"/>
    </location>
</feature>
<gene>
    <name evidence="2" type="ORF">E2562_026051</name>
</gene>
<feature type="region of interest" description="Disordered" evidence="1">
    <location>
        <begin position="40"/>
        <end position="102"/>
    </location>
</feature>
<evidence type="ECO:0000313" key="3">
    <source>
        <dbReference type="Proteomes" id="UP000479710"/>
    </source>
</evidence>
<protein>
    <submittedName>
        <fullName evidence="2">Uncharacterized protein</fullName>
    </submittedName>
</protein>
<sequence>MQLGRMMLMQSNAQVGLRSLRFLNKTSGYKECRFDKMKRNARHQQVHQTVAQLASELRHGGSPLYSRSDGSGNGEADQSAPAPEEADRATPVKQLGGDRRWR</sequence>
<evidence type="ECO:0000256" key="1">
    <source>
        <dbReference type="SAM" id="MobiDB-lite"/>
    </source>
</evidence>
<name>A0A6G1E2M3_9ORYZ</name>